<feature type="coiled-coil region" evidence="2">
    <location>
        <begin position="57"/>
        <end position="109"/>
    </location>
</feature>
<dbReference type="Gene3D" id="3.90.1720.10">
    <property type="entry name" value="endopeptidase domain like (from Nostoc punctiforme)"/>
    <property type="match status" value="1"/>
</dbReference>
<feature type="compositionally biased region" description="Low complexity" evidence="3">
    <location>
        <begin position="253"/>
        <end position="265"/>
    </location>
</feature>
<keyword evidence="1 4" id="KW-0732">Signal</keyword>
<dbReference type="GO" id="GO:0016787">
    <property type="term" value="F:hydrolase activity"/>
    <property type="evidence" value="ECO:0007669"/>
    <property type="project" value="UniProtKB-KW"/>
</dbReference>
<evidence type="ECO:0000259" key="5">
    <source>
        <dbReference type="PROSITE" id="PS50911"/>
    </source>
</evidence>
<evidence type="ECO:0000256" key="1">
    <source>
        <dbReference type="ARBA" id="ARBA00022729"/>
    </source>
</evidence>
<dbReference type="Pfam" id="PF05257">
    <property type="entry name" value="CHAP"/>
    <property type="match status" value="1"/>
</dbReference>
<evidence type="ECO:0000256" key="3">
    <source>
        <dbReference type="SAM" id="MobiDB-lite"/>
    </source>
</evidence>
<accession>A0A841C9R0</accession>
<feature type="chain" id="PRO_5039129245" evidence="4">
    <location>
        <begin position="22"/>
        <end position="370"/>
    </location>
</feature>
<evidence type="ECO:0000313" key="6">
    <source>
        <dbReference type="EMBL" id="MBB5888458.1"/>
    </source>
</evidence>
<dbReference type="SUPFAM" id="SSF54001">
    <property type="entry name" value="Cysteine proteinases"/>
    <property type="match status" value="1"/>
</dbReference>
<evidence type="ECO:0000256" key="2">
    <source>
        <dbReference type="SAM" id="Coils"/>
    </source>
</evidence>
<gene>
    <name evidence="6" type="ORF">HNQ37_001358</name>
</gene>
<feature type="domain" description="Peptidase C51" evidence="5">
    <location>
        <begin position="252"/>
        <end position="369"/>
    </location>
</feature>
<keyword evidence="2" id="KW-0175">Coiled coil</keyword>
<dbReference type="InterPro" id="IPR009148">
    <property type="entry name" value="PcsB-like"/>
</dbReference>
<evidence type="ECO:0000256" key="4">
    <source>
        <dbReference type="SAM" id="SignalP"/>
    </source>
</evidence>
<keyword evidence="6" id="KW-0378">Hydrolase</keyword>
<sequence length="370" mass="38298">MNLKNKVLSGVMLSLVVLATASPLTTVKADSFDAQIAAQNAKIDAAAGDAAAGNAAVAEIQKQVDDANARLKDLEDQSLKNSAQITSLAASIKDRNDSLKAQARSAQTEGGATSYINTILNAKSLTDVVQKVTAMSQVVNTSNAMVKQQEADQKALLQKQADNQKAYAEATTLKQQLDVQGQQLQVAQLSLQVTLATAQDQKNSLLAQKATAEAAATAAVAAQAKINATQKQQESTTNSNPTPIVQNGGGSTGSTPSTPSTPSTGDDYSGPYPWGQCTWGVWEYFGKSINYRGNAADWVVYANSGLAVGTIAVFPGGVDGADPVYGHVAVVVKVNGDGSFVVSETNAAGGLGVRVTRLIPNASGVSFIRP</sequence>
<dbReference type="RefSeq" id="WP_183540529.1">
    <property type="nucleotide sequence ID" value="NZ_JACHHV010000026.1"/>
</dbReference>
<keyword evidence="7" id="KW-1185">Reference proteome</keyword>
<dbReference type="Gene3D" id="6.10.250.3150">
    <property type="match status" value="1"/>
</dbReference>
<dbReference type="PROSITE" id="PS50911">
    <property type="entry name" value="CHAP"/>
    <property type="match status" value="1"/>
</dbReference>
<feature type="compositionally biased region" description="Polar residues" evidence="3">
    <location>
        <begin position="231"/>
        <end position="245"/>
    </location>
</feature>
<dbReference type="AlphaFoldDB" id="A0A841C9R0"/>
<proteinExistence type="predicted"/>
<dbReference type="InterPro" id="IPR057309">
    <property type="entry name" value="PcsB_CC"/>
</dbReference>
<feature type="region of interest" description="Disordered" evidence="3">
    <location>
        <begin position="229"/>
        <end position="269"/>
    </location>
</feature>
<dbReference type="InterPro" id="IPR038765">
    <property type="entry name" value="Papain-like_cys_pep_sf"/>
</dbReference>
<reference evidence="6 7" key="1">
    <citation type="submission" date="2020-08" db="EMBL/GenBank/DDBJ databases">
        <title>Genomic Encyclopedia of Type Strains, Phase IV (KMG-IV): sequencing the most valuable type-strain genomes for metagenomic binning, comparative biology and taxonomic classification.</title>
        <authorList>
            <person name="Goeker M."/>
        </authorList>
    </citation>
    <scope>NUCLEOTIDE SEQUENCE [LARGE SCALE GENOMIC DNA]</scope>
    <source>
        <strain evidence="6 7">DSM 14925</strain>
    </source>
</reference>
<comment type="caution">
    <text evidence="6">The sequence shown here is derived from an EMBL/GenBank/DDBJ whole genome shotgun (WGS) entry which is preliminary data.</text>
</comment>
<protein>
    <submittedName>
        <fullName evidence="6">Peptidoglycan hydrolase CwlO-like protein</fullName>
    </submittedName>
</protein>
<dbReference type="Proteomes" id="UP000562464">
    <property type="component" value="Unassembled WGS sequence"/>
</dbReference>
<dbReference type="EMBL" id="JACHHV010000026">
    <property type="protein sequence ID" value="MBB5888458.1"/>
    <property type="molecule type" value="Genomic_DNA"/>
</dbReference>
<dbReference type="Pfam" id="PF24568">
    <property type="entry name" value="CC_PcsB"/>
    <property type="match status" value="1"/>
</dbReference>
<organism evidence="6 7">
    <name type="scientific">Lactovum miscens</name>
    <dbReference type="NCBI Taxonomy" id="190387"/>
    <lineage>
        <taxon>Bacteria</taxon>
        <taxon>Bacillati</taxon>
        <taxon>Bacillota</taxon>
        <taxon>Bacilli</taxon>
        <taxon>Lactobacillales</taxon>
        <taxon>Streptococcaceae</taxon>
        <taxon>Lactovum</taxon>
    </lineage>
</organism>
<dbReference type="PRINTS" id="PR01852">
    <property type="entry name" value="SIBAPROTEIN"/>
</dbReference>
<feature type="signal peptide" evidence="4">
    <location>
        <begin position="1"/>
        <end position="21"/>
    </location>
</feature>
<name>A0A841C9R0_9LACT</name>
<dbReference type="InterPro" id="IPR007921">
    <property type="entry name" value="CHAP_dom"/>
</dbReference>
<evidence type="ECO:0000313" key="7">
    <source>
        <dbReference type="Proteomes" id="UP000562464"/>
    </source>
</evidence>